<keyword evidence="1" id="KW-0808">Transferase</keyword>
<evidence type="ECO:0000256" key="1">
    <source>
        <dbReference type="ARBA" id="ARBA00022679"/>
    </source>
</evidence>
<evidence type="ECO:0000259" key="8">
    <source>
        <dbReference type="PROSITE" id="PS50103"/>
    </source>
</evidence>
<dbReference type="SMART" id="SM00184">
    <property type="entry name" value="RING"/>
    <property type="match status" value="1"/>
</dbReference>
<dbReference type="GO" id="GO:0008270">
    <property type="term" value="F:zinc ion binding"/>
    <property type="evidence" value="ECO:0007669"/>
    <property type="project" value="UniProtKB-KW"/>
</dbReference>
<dbReference type="Pfam" id="PF00642">
    <property type="entry name" value="zf-CCCH"/>
    <property type="match status" value="1"/>
</dbReference>
<dbReference type="GeneID" id="17087666"/>
<dbReference type="PANTHER" id="PTHR11224:SF10">
    <property type="entry name" value="IP09428P-RELATED"/>
    <property type="match status" value="1"/>
</dbReference>
<dbReference type="InterPro" id="IPR017907">
    <property type="entry name" value="Znf_RING_CS"/>
</dbReference>
<feature type="region of interest" description="Disordered" evidence="6">
    <location>
        <begin position="65"/>
        <end position="106"/>
    </location>
</feature>
<dbReference type="SUPFAM" id="SSF57850">
    <property type="entry name" value="RING/U-box"/>
    <property type="match status" value="1"/>
</dbReference>
<keyword evidence="4 5" id="KW-0862">Zinc</keyword>
<dbReference type="STRING" id="130081.M2XZ12"/>
<feature type="zinc finger region" description="C3H1-type" evidence="5">
    <location>
        <begin position="39"/>
        <end position="66"/>
    </location>
</feature>
<dbReference type="Gramene" id="EME28819">
    <property type="protein sequence ID" value="EME28819"/>
    <property type="gene ID" value="Gasu_37100"/>
</dbReference>
<sequence length="385" mass="44259">MTQTPEQTPNNQETTTTQNIHNTQSRLLVHTVAGPGTGPPVPVPCKYYLEGFCVHGEACRFQHKLPTKENQSEPSARNSARLSKPVLDEFLHKRSESSKEEEEEEDSVFSFSNMYASLFSESKEYNFPRIGIDLRPTSYAERLLNRNSQDKLPNQGSAGEMEKLANYSVSHKVPILCKYHADNSCQYGDNCHYLHGLECPHCGRNVLHPLDSSIQRQHLEDCRQFYHSSEEAKCGICLDYPRKSGKYFGLLENCDHVFCLECIRQWRQHSIDFGQVVRFCPLCRTPSFFVIPSLVVPGDVQRKNEIIERYKSKLTTIPCKYFNYGKGTCPFSTSCFYAHCYPDGTSIQRDKPRRYMNADGEMVFEHPHSLAEFIIPKEEKKKKRS</sequence>
<dbReference type="KEGG" id="gsl:Gasu_37100"/>
<reference evidence="10" key="1">
    <citation type="journal article" date="2013" name="Science">
        <title>Gene transfer from bacteria and archaea facilitated evolution of an extremophilic eukaryote.</title>
        <authorList>
            <person name="Schonknecht G."/>
            <person name="Chen W.H."/>
            <person name="Ternes C.M."/>
            <person name="Barbier G.G."/>
            <person name="Shrestha R.P."/>
            <person name="Stanke M."/>
            <person name="Brautigam A."/>
            <person name="Baker B.J."/>
            <person name="Banfield J.F."/>
            <person name="Garavito R.M."/>
            <person name="Carr K."/>
            <person name="Wilkerson C."/>
            <person name="Rensing S.A."/>
            <person name="Gagneul D."/>
            <person name="Dickenson N.E."/>
            <person name="Oesterhelt C."/>
            <person name="Lercher M.J."/>
            <person name="Weber A.P."/>
        </authorList>
    </citation>
    <scope>NUCLEOTIDE SEQUENCE [LARGE SCALE GENOMIC DNA]</scope>
    <source>
        <strain evidence="10">074W</strain>
    </source>
</reference>
<feature type="zinc finger region" description="C3H1-type" evidence="5">
    <location>
        <begin position="313"/>
        <end position="342"/>
    </location>
</feature>
<dbReference type="Proteomes" id="UP000030680">
    <property type="component" value="Unassembled WGS sequence"/>
</dbReference>
<feature type="zinc finger region" description="C3H1-type" evidence="5">
    <location>
        <begin position="172"/>
        <end position="198"/>
    </location>
</feature>
<evidence type="ECO:0000256" key="2">
    <source>
        <dbReference type="ARBA" id="ARBA00022723"/>
    </source>
</evidence>
<feature type="compositionally biased region" description="Basic and acidic residues" evidence="6">
    <location>
        <begin position="86"/>
        <end position="98"/>
    </location>
</feature>
<evidence type="ECO:0000256" key="6">
    <source>
        <dbReference type="SAM" id="MobiDB-lite"/>
    </source>
</evidence>
<keyword evidence="2 5" id="KW-0479">Metal-binding</keyword>
<name>M2XZ12_GALSU</name>
<organism evidence="9 10">
    <name type="scientific">Galdieria sulphuraria</name>
    <name type="common">Red alga</name>
    <dbReference type="NCBI Taxonomy" id="130081"/>
    <lineage>
        <taxon>Eukaryota</taxon>
        <taxon>Rhodophyta</taxon>
        <taxon>Bangiophyceae</taxon>
        <taxon>Galdieriales</taxon>
        <taxon>Galdieriaceae</taxon>
        <taxon>Galdieria</taxon>
    </lineage>
</organism>
<dbReference type="PANTHER" id="PTHR11224">
    <property type="entry name" value="MAKORIN-RELATED"/>
    <property type="match status" value="1"/>
</dbReference>
<protein>
    <submittedName>
        <fullName evidence="9">Zinc finger (CCCH-type/C3HC4-type RING finger) family protein</fullName>
    </submittedName>
</protein>
<dbReference type="Gene3D" id="4.10.1000.10">
    <property type="entry name" value="Zinc finger, CCCH-type"/>
    <property type="match status" value="1"/>
</dbReference>
<dbReference type="SUPFAM" id="SSF90229">
    <property type="entry name" value="CCCH zinc finger"/>
    <property type="match status" value="2"/>
</dbReference>
<dbReference type="Pfam" id="PF13639">
    <property type="entry name" value="zf-RING_2"/>
    <property type="match status" value="1"/>
</dbReference>
<dbReference type="Gene3D" id="3.30.40.10">
    <property type="entry name" value="Zinc/RING finger domain, C3HC4 (zinc finger)"/>
    <property type="match status" value="1"/>
</dbReference>
<dbReference type="SMART" id="SM00356">
    <property type="entry name" value="ZnF_C3H1"/>
    <property type="match status" value="3"/>
</dbReference>
<dbReference type="RefSeq" id="XP_005705339.1">
    <property type="nucleotide sequence ID" value="XM_005705282.1"/>
</dbReference>
<dbReference type="EMBL" id="KB454515">
    <property type="protein sequence ID" value="EME28819.1"/>
    <property type="molecule type" value="Genomic_DNA"/>
</dbReference>
<dbReference type="PROSITE" id="PS50089">
    <property type="entry name" value="ZF_RING_2"/>
    <property type="match status" value="1"/>
</dbReference>
<dbReference type="InterPro" id="IPR000571">
    <property type="entry name" value="Znf_CCCH"/>
</dbReference>
<dbReference type="OMA" id="QQTNVEM"/>
<evidence type="ECO:0000259" key="7">
    <source>
        <dbReference type="PROSITE" id="PS50089"/>
    </source>
</evidence>
<evidence type="ECO:0000256" key="3">
    <source>
        <dbReference type="ARBA" id="ARBA00022771"/>
    </source>
</evidence>
<feature type="domain" description="C3H1-type" evidence="8">
    <location>
        <begin position="172"/>
        <end position="198"/>
    </location>
</feature>
<accession>M2XZ12</accession>
<keyword evidence="3 5" id="KW-0863">Zinc-finger</keyword>
<feature type="domain" description="C3H1-type" evidence="8">
    <location>
        <begin position="313"/>
        <end position="342"/>
    </location>
</feature>
<feature type="domain" description="RING-type" evidence="7">
    <location>
        <begin position="234"/>
        <end position="284"/>
    </location>
</feature>
<dbReference type="GO" id="GO:0061630">
    <property type="term" value="F:ubiquitin protein ligase activity"/>
    <property type="evidence" value="ECO:0007669"/>
    <property type="project" value="InterPro"/>
</dbReference>
<dbReference type="GO" id="GO:0000209">
    <property type="term" value="P:protein polyubiquitination"/>
    <property type="evidence" value="ECO:0007669"/>
    <property type="project" value="InterPro"/>
</dbReference>
<proteinExistence type="predicted"/>
<dbReference type="AlphaFoldDB" id="M2XZ12"/>
<dbReference type="PROSITE" id="PS50103">
    <property type="entry name" value="ZF_C3H1"/>
    <property type="match status" value="3"/>
</dbReference>
<evidence type="ECO:0000256" key="5">
    <source>
        <dbReference type="PROSITE-ProRule" id="PRU00723"/>
    </source>
</evidence>
<evidence type="ECO:0000256" key="4">
    <source>
        <dbReference type="ARBA" id="ARBA00022833"/>
    </source>
</evidence>
<dbReference type="Pfam" id="PF14608">
    <property type="entry name" value="zf-CCCH_2"/>
    <property type="match status" value="2"/>
</dbReference>
<dbReference type="InterPro" id="IPR045072">
    <property type="entry name" value="MKRN-like"/>
</dbReference>
<keyword evidence="10" id="KW-1185">Reference proteome</keyword>
<dbReference type="InterPro" id="IPR013083">
    <property type="entry name" value="Znf_RING/FYVE/PHD"/>
</dbReference>
<evidence type="ECO:0000313" key="9">
    <source>
        <dbReference type="EMBL" id="EME28819.1"/>
    </source>
</evidence>
<dbReference type="PROSITE" id="PS00518">
    <property type="entry name" value="ZF_RING_1"/>
    <property type="match status" value="1"/>
</dbReference>
<dbReference type="CDD" id="cd16521">
    <property type="entry name" value="RING-HC_MKRN"/>
    <property type="match status" value="1"/>
</dbReference>
<feature type="domain" description="C3H1-type" evidence="8">
    <location>
        <begin position="39"/>
        <end position="66"/>
    </location>
</feature>
<evidence type="ECO:0000313" key="10">
    <source>
        <dbReference type="Proteomes" id="UP000030680"/>
    </source>
</evidence>
<dbReference type="OrthoDB" id="411372at2759"/>
<feature type="region of interest" description="Disordered" evidence="6">
    <location>
        <begin position="1"/>
        <end position="22"/>
    </location>
</feature>
<dbReference type="InterPro" id="IPR001841">
    <property type="entry name" value="Znf_RING"/>
</dbReference>
<gene>
    <name evidence="9" type="ORF">Gasu_37100</name>
</gene>
<dbReference type="eggNOG" id="KOG1039">
    <property type="taxonomic scope" value="Eukaryota"/>
</dbReference>
<feature type="compositionally biased region" description="Polar residues" evidence="6">
    <location>
        <begin position="72"/>
        <end position="81"/>
    </location>
</feature>
<dbReference type="InterPro" id="IPR036855">
    <property type="entry name" value="Znf_CCCH_sf"/>
</dbReference>